<evidence type="ECO:0000313" key="3">
    <source>
        <dbReference type="Proteomes" id="UP000319478"/>
    </source>
</evidence>
<evidence type="ECO:0000313" key="1">
    <source>
        <dbReference type="EMBL" id="GEC64568.1"/>
    </source>
</evidence>
<reference evidence="2" key="2">
    <citation type="journal article" date="2021" name="Polymers (Basel)">
        <title>Highly Stretchable Bacterial Cellulose Produced by Komagataeibacter hansenii SI1.</title>
        <authorList>
            <person name="Cielecka I."/>
            <person name="Ryngajllo M."/>
            <person name="Maniukiewicz W."/>
            <person name="Bielecki S."/>
        </authorList>
    </citation>
    <scope>NUCLEOTIDE SEQUENCE</scope>
    <source>
        <strain evidence="2">SI1</strain>
    </source>
</reference>
<sequence length="131" mass="14140">MSDIPRDLNITKILGGRPSPDGSKVILEVEDANGAKLHLSVPPAQLVNCLPLFSKLAADSQAIGGGTPNPVYEITQWELATDRTRREVFLSFSIPPGGRLTFHLPHPAPKDIHDTLGQMLKAQTQVTSATH</sequence>
<dbReference type="GeneID" id="61367659"/>
<evidence type="ECO:0000313" key="4">
    <source>
        <dbReference type="Proteomes" id="UP001202887"/>
    </source>
</evidence>
<proteinExistence type="predicted"/>
<organism evidence="2 4">
    <name type="scientific">Novacetimonas hansenii</name>
    <name type="common">Komagataeibacter hansenii</name>
    <dbReference type="NCBI Taxonomy" id="436"/>
    <lineage>
        <taxon>Bacteria</taxon>
        <taxon>Pseudomonadati</taxon>
        <taxon>Pseudomonadota</taxon>
        <taxon>Alphaproteobacteria</taxon>
        <taxon>Acetobacterales</taxon>
        <taxon>Acetobacteraceae</taxon>
        <taxon>Novacetimonas</taxon>
    </lineage>
</organism>
<keyword evidence="3" id="KW-1185">Reference proteome</keyword>
<name>A0AAW5EQV4_NOVHA</name>
<dbReference type="AlphaFoldDB" id="A0AAW5EQV4"/>
<gene>
    <name evidence="1" type="ORF">GHA01_24170</name>
    <name evidence="2" type="ORF">K1W68_08350</name>
</gene>
<protein>
    <submittedName>
        <fullName evidence="2">Uncharacterized protein</fullName>
    </submittedName>
</protein>
<evidence type="ECO:0000313" key="2">
    <source>
        <dbReference type="EMBL" id="MCJ8353999.1"/>
    </source>
</evidence>
<dbReference type="EMBL" id="JAIBCX010000018">
    <property type="protein sequence ID" value="MCJ8353999.1"/>
    <property type="molecule type" value="Genomic_DNA"/>
</dbReference>
<accession>A0AAW5EQV4</accession>
<dbReference type="Proteomes" id="UP000319478">
    <property type="component" value="Unassembled WGS sequence"/>
</dbReference>
<reference evidence="1 3" key="1">
    <citation type="submission" date="2019-06" db="EMBL/GenBank/DDBJ databases">
        <title>Whole genome shotgun sequence of Komagataeibacter hansenii NBRC 14820.</title>
        <authorList>
            <person name="Hosoyama A."/>
            <person name="Uohara A."/>
            <person name="Ohji S."/>
            <person name="Ichikawa N."/>
        </authorList>
    </citation>
    <scope>NUCLEOTIDE SEQUENCE [LARGE SCALE GENOMIC DNA]</scope>
    <source>
        <strain evidence="1 3">NBRC 14820</strain>
    </source>
</reference>
<reference evidence="2" key="3">
    <citation type="submission" date="2022-03" db="EMBL/GenBank/DDBJ databases">
        <authorList>
            <person name="Ryngajllo M."/>
            <person name="Jacek P."/>
            <person name="Kubiak K."/>
        </authorList>
    </citation>
    <scope>NUCLEOTIDE SEQUENCE</scope>
    <source>
        <strain evidence="2">SI1</strain>
    </source>
</reference>
<comment type="caution">
    <text evidence="2">The sequence shown here is derived from an EMBL/GenBank/DDBJ whole genome shotgun (WGS) entry which is preliminary data.</text>
</comment>
<dbReference type="Proteomes" id="UP001202887">
    <property type="component" value="Unassembled WGS sequence"/>
</dbReference>
<dbReference type="EMBL" id="BJNN01000126">
    <property type="protein sequence ID" value="GEC64568.1"/>
    <property type="molecule type" value="Genomic_DNA"/>
</dbReference>
<dbReference type="RefSeq" id="WP_003619525.1">
    <property type="nucleotide sequence ID" value="NZ_BJNN01000126.1"/>
</dbReference>